<dbReference type="InterPro" id="IPR001387">
    <property type="entry name" value="Cro/C1-type_HTH"/>
</dbReference>
<sequence length="394" mass="43148">MSKVITGRALRKWANTAAGHPSRKGSAQAQNRRIKKVIVASNVKEEEDMFSMERVGKKIAQLRKGKNMTQLELADLMGVSFQAVSNWERGNSMPDISKLPELADIFGVSIDEILGMRSELVNSAAEGRLEEYVKDNTITPKELNRAAVVLKPEQVDIAMSKAVDDCIKKAEEEKSAEKSSENAAEEKPSCGQSTAEDEKKESSPAEDKLPGGEDGSRSKKSGGQDKDIDIGLSGLEETLQYATSKSVDKILKSVGGVLRGIGLGRYARFASDDMVKDTVRKESKNNGDISSLLPFMDEEDVSELAKEALKNGESVSAYLPFMDEEDVGDLAKEAFKTGGTESIKPYLPFMDEKDVSELAKATLRNGGTAKDIEKYLPFMDEDDASELIKRFLKK</sequence>
<comment type="caution">
    <text evidence="4">The sequence shown here is derived from an EMBL/GenBank/DDBJ whole genome shotgun (WGS) entry which is preliminary data.</text>
</comment>
<protein>
    <submittedName>
        <fullName evidence="4">Helix-turn-helix transcriptional regulator</fullName>
    </submittedName>
</protein>
<dbReference type="PANTHER" id="PTHR46558">
    <property type="entry name" value="TRACRIPTIONAL REGULATORY PROTEIN-RELATED-RELATED"/>
    <property type="match status" value="1"/>
</dbReference>
<dbReference type="InterPro" id="IPR010982">
    <property type="entry name" value="Lambda_DNA-bd_dom_sf"/>
</dbReference>
<gene>
    <name evidence="4" type="ORF">IAD28_06495</name>
</gene>
<dbReference type="Proteomes" id="UP000823960">
    <property type="component" value="Unassembled WGS sequence"/>
</dbReference>
<proteinExistence type="predicted"/>
<evidence type="ECO:0000259" key="3">
    <source>
        <dbReference type="PROSITE" id="PS50943"/>
    </source>
</evidence>
<dbReference type="AlphaFoldDB" id="A0A9D1T4M4"/>
<dbReference type="PANTHER" id="PTHR46558:SF11">
    <property type="entry name" value="HTH-TYPE TRANSCRIPTIONAL REGULATOR XRE"/>
    <property type="match status" value="1"/>
</dbReference>
<feature type="domain" description="HTH cro/C1-type" evidence="3">
    <location>
        <begin position="59"/>
        <end position="113"/>
    </location>
</feature>
<evidence type="ECO:0000256" key="2">
    <source>
        <dbReference type="SAM" id="MobiDB-lite"/>
    </source>
</evidence>
<dbReference type="SMART" id="SM00530">
    <property type="entry name" value="HTH_XRE"/>
    <property type="match status" value="1"/>
</dbReference>
<organism evidence="4 5">
    <name type="scientific">Candidatus Faeciplasma avium</name>
    <dbReference type="NCBI Taxonomy" id="2840798"/>
    <lineage>
        <taxon>Bacteria</taxon>
        <taxon>Bacillati</taxon>
        <taxon>Bacillota</taxon>
        <taxon>Clostridia</taxon>
        <taxon>Eubacteriales</taxon>
        <taxon>Oscillospiraceae</taxon>
        <taxon>Oscillospiraceae incertae sedis</taxon>
        <taxon>Candidatus Faeciplasma</taxon>
    </lineage>
</organism>
<name>A0A9D1T4M4_9FIRM</name>
<accession>A0A9D1T4M4</accession>
<dbReference type="PROSITE" id="PS50943">
    <property type="entry name" value="HTH_CROC1"/>
    <property type="match status" value="1"/>
</dbReference>
<evidence type="ECO:0000313" key="4">
    <source>
        <dbReference type="EMBL" id="HIV11321.1"/>
    </source>
</evidence>
<feature type="compositionally biased region" description="Basic and acidic residues" evidence="2">
    <location>
        <begin position="196"/>
        <end position="229"/>
    </location>
</feature>
<evidence type="ECO:0000313" key="5">
    <source>
        <dbReference type="Proteomes" id="UP000823960"/>
    </source>
</evidence>
<feature type="compositionally biased region" description="Basic and acidic residues" evidence="2">
    <location>
        <begin position="173"/>
        <end position="188"/>
    </location>
</feature>
<dbReference type="Pfam" id="PF01381">
    <property type="entry name" value="HTH_3"/>
    <property type="match status" value="1"/>
</dbReference>
<feature type="region of interest" description="Disordered" evidence="2">
    <location>
        <begin position="173"/>
        <end position="229"/>
    </location>
</feature>
<dbReference type="CDD" id="cd00093">
    <property type="entry name" value="HTH_XRE"/>
    <property type="match status" value="1"/>
</dbReference>
<dbReference type="SUPFAM" id="SSF47413">
    <property type="entry name" value="lambda repressor-like DNA-binding domains"/>
    <property type="match status" value="1"/>
</dbReference>
<keyword evidence="1" id="KW-0238">DNA-binding</keyword>
<reference evidence="4" key="1">
    <citation type="submission" date="2020-10" db="EMBL/GenBank/DDBJ databases">
        <authorList>
            <person name="Gilroy R."/>
        </authorList>
    </citation>
    <scope>NUCLEOTIDE SEQUENCE</scope>
    <source>
        <strain evidence="4">1370</strain>
    </source>
</reference>
<reference evidence="4" key="2">
    <citation type="journal article" date="2021" name="PeerJ">
        <title>Extensive microbial diversity within the chicken gut microbiome revealed by metagenomics and culture.</title>
        <authorList>
            <person name="Gilroy R."/>
            <person name="Ravi A."/>
            <person name="Getino M."/>
            <person name="Pursley I."/>
            <person name="Horton D.L."/>
            <person name="Alikhan N.F."/>
            <person name="Baker D."/>
            <person name="Gharbi K."/>
            <person name="Hall N."/>
            <person name="Watson M."/>
            <person name="Adriaenssens E.M."/>
            <person name="Foster-Nyarko E."/>
            <person name="Jarju S."/>
            <person name="Secka A."/>
            <person name="Antonio M."/>
            <person name="Oren A."/>
            <person name="Chaudhuri R.R."/>
            <person name="La Ragione R."/>
            <person name="Hildebrand F."/>
            <person name="Pallen M.J."/>
        </authorList>
    </citation>
    <scope>NUCLEOTIDE SEQUENCE</scope>
    <source>
        <strain evidence="4">1370</strain>
    </source>
</reference>
<dbReference type="EMBL" id="DVOL01000093">
    <property type="protein sequence ID" value="HIV11321.1"/>
    <property type="molecule type" value="Genomic_DNA"/>
</dbReference>
<dbReference type="Gene3D" id="1.10.260.40">
    <property type="entry name" value="lambda repressor-like DNA-binding domains"/>
    <property type="match status" value="1"/>
</dbReference>
<evidence type="ECO:0000256" key="1">
    <source>
        <dbReference type="ARBA" id="ARBA00023125"/>
    </source>
</evidence>
<dbReference type="GO" id="GO:0003677">
    <property type="term" value="F:DNA binding"/>
    <property type="evidence" value="ECO:0007669"/>
    <property type="project" value="UniProtKB-KW"/>
</dbReference>